<evidence type="ECO:0000259" key="1">
    <source>
        <dbReference type="Pfam" id="PF13191"/>
    </source>
</evidence>
<reference evidence="2 3" key="1">
    <citation type="submission" date="2014-12" db="EMBL/GenBank/DDBJ databases">
        <title>Genome assembly of Enhygromyxa salina DSM 15201.</title>
        <authorList>
            <person name="Sharma G."/>
            <person name="Subramanian S."/>
        </authorList>
    </citation>
    <scope>NUCLEOTIDE SEQUENCE [LARGE SCALE GENOMIC DNA]</scope>
    <source>
        <strain evidence="2 3">DSM 15201</strain>
    </source>
</reference>
<evidence type="ECO:0000313" key="2">
    <source>
        <dbReference type="EMBL" id="KIG12936.1"/>
    </source>
</evidence>
<dbReference type="SUPFAM" id="SSF52540">
    <property type="entry name" value="P-loop containing nucleoside triphosphate hydrolases"/>
    <property type="match status" value="1"/>
</dbReference>
<dbReference type="EMBL" id="JMCC02000113">
    <property type="protein sequence ID" value="KIG12936.1"/>
    <property type="molecule type" value="Genomic_DNA"/>
</dbReference>
<name>A0A0C2CNX6_9BACT</name>
<dbReference type="InterPro" id="IPR027417">
    <property type="entry name" value="P-loop_NTPase"/>
</dbReference>
<sequence length="660" mass="72275">MPFLTYLDPASTDSADHVEREVDVAWLRQSLLGFLQAPDKSRGRAVAILGERGAGKSALAHKVVDELRELHAATTLFLIVDCRKHRNQRKIYHAIAVEAIKQLGYRSDVDQSMLATARLLETIALMDTVKQATVYERISTFKQAAQLNGSRSLLNYLGVSFEINIERSAKNLDSLEGSIHFDGSRLLDAVVAFFEDLRAHQGLDAVVVLDNLDELRGELRRCIASSGDGTLSTLDDPREVDELVRLGLAHREQGDAILVPLARKATEQGVVELLDLEGITTPDSLVLDDAVPVRSRATSPTEAIIAFDPLTPISASPEDPWFVDLRPLAPSLQDFSKRFRQQLARRDRRVRLAVLQQSGGGASTLIRQLVHELQSAGVICVGVRAPVHARFGFVDLLLRTMSALLTHAEEQSNLSGPPEALEQLRRWLGEHCLEGELREYVRLGADIMEQARIPSLLMILQRAHGAGHGAGPESPERARVRLALEARVDEMLEQLGRILTSLRAQLSARGLQLCLHYENTAGLDAKTIDEVFVAHADDLAPLDCHLLFGVDPSCEYLPTNRAVSEVFTTLSYPSLLATPEVWRAVVQAVLAARGQLDAIFERPDDAITRIAAHANGSLRRALELAVRACEHAATGLVDDDALLAAVVAQVLAHEPAPVNS</sequence>
<dbReference type="Gene3D" id="3.40.50.300">
    <property type="entry name" value="P-loop containing nucleotide triphosphate hydrolases"/>
    <property type="match status" value="1"/>
</dbReference>
<organism evidence="2 3">
    <name type="scientific">Enhygromyxa salina</name>
    <dbReference type="NCBI Taxonomy" id="215803"/>
    <lineage>
        <taxon>Bacteria</taxon>
        <taxon>Pseudomonadati</taxon>
        <taxon>Myxococcota</taxon>
        <taxon>Polyangia</taxon>
        <taxon>Nannocystales</taxon>
        <taxon>Nannocystaceae</taxon>
        <taxon>Enhygromyxa</taxon>
    </lineage>
</organism>
<dbReference type="InterPro" id="IPR041664">
    <property type="entry name" value="AAA_16"/>
</dbReference>
<feature type="domain" description="Orc1-like AAA ATPase" evidence="1">
    <location>
        <begin position="28"/>
        <end position="216"/>
    </location>
</feature>
<dbReference type="Proteomes" id="UP000031599">
    <property type="component" value="Unassembled WGS sequence"/>
</dbReference>
<comment type="caution">
    <text evidence="2">The sequence shown here is derived from an EMBL/GenBank/DDBJ whole genome shotgun (WGS) entry which is preliminary data.</text>
</comment>
<dbReference type="Pfam" id="PF13191">
    <property type="entry name" value="AAA_16"/>
    <property type="match status" value="1"/>
</dbReference>
<dbReference type="RefSeq" id="WP_052556745.1">
    <property type="nucleotide sequence ID" value="NZ_JMCC02000113.1"/>
</dbReference>
<dbReference type="AlphaFoldDB" id="A0A0C2CNX6"/>
<accession>A0A0C2CNX6</accession>
<protein>
    <recommendedName>
        <fullName evidence="1">Orc1-like AAA ATPase domain-containing protein</fullName>
    </recommendedName>
</protein>
<gene>
    <name evidence="2" type="ORF">DB30_00892</name>
</gene>
<evidence type="ECO:0000313" key="3">
    <source>
        <dbReference type="Proteomes" id="UP000031599"/>
    </source>
</evidence>
<proteinExistence type="predicted"/>